<gene>
    <name evidence="1" type="ORF">ODALV1_LOCUS4354</name>
</gene>
<keyword evidence="2" id="KW-1185">Reference proteome</keyword>
<reference evidence="1 2" key="1">
    <citation type="submission" date="2024-08" db="EMBL/GenBank/DDBJ databases">
        <authorList>
            <person name="Cucini C."/>
            <person name="Frati F."/>
        </authorList>
    </citation>
    <scope>NUCLEOTIDE SEQUENCE [LARGE SCALE GENOMIC DNA]</scope>
</reference>
<name>A0ABP1PYX1_9HEXA</name>
<dbReference type="EMBL" id="CAXLJM020000013">
    <property type="protein sequence ID" value="CAL8079403.1"/>
    <property type="molecule type" value="Genomic_DNA"/>
</dbReference>
<accession>A0ABP1PYX1</accession>
<proteinExistence type="predicted"/>
<evidence type="ECO:0000313" key="1">
    <source>
        <dbReference type="EMBL" id="CAL8079403.1"/>
    </source>
</evidence>
<organism evidence="1 2">
    <name type="scientific">Orchesella dallaii</name>
    <dbReference type="NCBI Taxonomy" id="48710"/>
    <lineage>
        <taxon>Eukaryota</taxon>
        <taxon>Metazoa</taxon>
        <taxon>Ecdysozoa</taxon>
        <taxon>Arthropoda</taxon>
        <taxon>Hexapoda</taxon>
        <taxon>Collembola</taxon>
        <taxon>Entomobryomorpha</taxon>
        <taxon>Entomobryoidea</taxon>
        <taxon>Orchesellidae</taxon>
        <taxon>Orchesellinae</taxon>
        <taxon>Orchesella</taxon>
    </lineage>
</organism>
<dbReference type="Proteomes" id="UP001642540">
    <property type="component" value="Unassembled WGS sequence"/>
</dbReference>
<comment type="caution">
    <text evidence="1">The sequence shown here is derived from an EMBL/GenBank/DDBJ whole genome shotgun (WGS) entry which is preliminary data.</text>
</comment>
<protein>
    <submittedName>
        <fullName evidence="1">Uncharacterized protein</fullName>
    </submittedName>
</protein>
<sequence>MVQLSNSLFMLLNNSKNEKKTRVFARFTQRIPTFLHICEEFLGKVLGETKEPKKRTKQLVSTVLDPSPRLHLLPLPCASKFRPISLLKMSYLHLVCLLFFHLWRSSPVNSEPIPLSLVPELHEKIYPVGHETMLGVANNGIHDIRLHTSSSNDPSSEVSLVEKAHDLTPHYKLYSKSGLGKAPLRTTRIKRTPTGFTARGFHDSVFDRDFGHFSPVKRSMKRRPESDAAGFYGDTFSNGFGEFETMKRARVPSGLAQTINAALKRRPMGAQGFHGDTFAQGFGDFDTMKRAYGHLYDEMEKLKRRPEMTKSGFDSDLFNGGFGEFHPMKK</sequence>
<evidence type="ECO:0000313" key="2">
    <source>
        <dbReference type="Proteomes" id="UP001642540"/>
    </source>
</evidence>